<accession>A0A5B7X6T4</accession>
<feature type="transmembrane region" description="Helical" evidence="2">
    <location>
        <begin position="33"/>
        <end position="51"/>
    </location>
</feature>
<sequence length="89" mass="10526">MEHKENTPENRPDERSNRTTSPREERRPAGRNNIWNLILGIIFLGYGSYRLYYLSASPESETFSYILAVAFVIFGIYDLWKYYKGVQRV</sequence>
<dbReference type="Proteomes" id="UP000309016">
    <property type="component" value="Chromosome"/>
</dbReference>
<protein>
    <submittedName>
        <fullName evidence="3">Uncharacterized protein</fullName>
    </submittedName>
</protein>
<dbReference type="RefSeq" id="WP_139067383.1">
    <property type="nucleotide sequence ID" value="NZ_CP040812.1"/>
</dbReference>
<reference evidence="3 4" key="1">
    <citation type="submission" date="2019-06" db="EMBL/GenBank/DDBJ databases">
        <title>Complete genome sequence of Antarcticibacterium flavum KCTC 52984T from an Antarctic marine sediment.</title>
        <authorList>
            <person name="Lee Y.M."/>
            <person name="Shin S.C."/>
        </authorList>
    </citation>
    <scope>NUCLEOTIDE SEQUENCE [LARGE SCALE GENOMIC DNA]</scope>
    <source>
        <strain evidence="3 4">KCTC 52984</strain>
    </source>
</reference>
<dbReference type="EMBL" id="CP040812">
    <property type="protein sequence ID" value="QCY70825.1"/>
    <property type="molecule type" value="Genomic_DNA"/>
</dbReference>
<dbReference type="AlphaFoldDB" id="A0A5B7X6T4"/>
<evidence type="ECO:0000313" key="3">
    <source>
        <dbReference type="EMBL" id="QCY70825.1"/>
    </source>
</evidence>
<keyword evidence="4" id="KW-1185">Reference proteome</keyword>
<feature type="transmembrane region" description="Helical" evidence="2">
    <location>
        <begin position="63"/>
        <end position="80"/>
    </location>
</feature>
<keyword evidence="2" id="KW-1133">Transmembrane helix</keyword>
<feature type="region of interest" description="Disordered" evidence="1">
    <location>
        <begin position="1"/>
        <end position="28"/>
    </location>
</feature>
<organism evidence="3 4">
    <name type="scientific">Antarcticibacterium flavum</name>
    <dbReference type="NCBI Taxonomy" id="2058175"/>
    <lineage>
        <taxon>Bacteria</taxon>
        <taxon>Pseudomonadati</taxon>
        <taxon>Bacteroidota</taxon>
        <taxon>Flavobacteriia</taxon>
        <taxon>Flavobacteriales</taxon>
        <taxon>Flavobacteriaceae</taxon>
        <taxon>Antarcticibacterium</taxon>
    </lineage>
</organism>
<name>A0A5B7X6T4_9FLAO</name>
<keyword evidence="2" id="KW-0812">Transmembrane</keyword>
<evidence type="ECO:0000313" key="4">
    <source>
        <dbReference type="Proteomes" id="UP000309016"/>
    </source>
</evidence>
<gene>
    <name evidence="3" type="ORF">FHG64_16280</name>
</gene>
<dbReference type="OrthoDB" id="1452661at2"/>
<proteinExistence type="predicted"/>
<keyword evidence="2" id="KW-0472">Membrane</keyword>
<dbReference type="KEGG" id="afla:FHG64_16280"/>
<evidence type="ECO:0000256" key="2">
    <source>
        <dbReference type="SAM" id="Phobius"/>
    </source>
</evidence>
<evidence type="ECO:0000256" key="1">
    <source>
        <dbReference type="SAM" id="MobiDB-lite"/>
    </source>
</evidence>